<accession>A0ACC1TES6</accession>
<sequence>MKFLAILAVLHIPFLQSPVPLFAAPLEALITRSNCRFHNNSSTVTPLVATSSPCMSLTDSAPSDFVIEPSQSNCSVNLFTEPDCSDGSLILTLPDHHVLFAFGWCGMEKLKFEALNVTSVYETRSHARLLKAKLSDPLRRSSPELFSSPSSLKAVRSDFDYRMLFSSHMYIMRLPTSSAAVSLSLLQCITASLAAPAGARRTPCSCARDLGPKNIEHVKQAGAACTSLTDSVPPGFSLDAAKSDCNVNLFTEPNCSGESLVQTISVSEYTADIWSVGGIMKALQSSIVRWEKFQTLFCPCLHGGHALVMKVFRPLRMRARMIIKTHDTIITALSDHHYGYSGFEFLTGPLTALDASRTYRRTSKRALSCRPFPASPIGIGRINLSRLIPSTKHWGVRNSQDSHLLISLHPAIHALPNRWLRFVGPPSQDQQFRGLRDYFCFVKILVEDDCPAESLTRSVPTMNLIAMRGCRPDALVERAKWNAGPLVDDLRSDVSLRNLSNQFDWALSVSSEELFRDLHLTCLHAASLIEVFVGIMKYPFFFTLRSFALLQYAAMTLGYSSCGRDDLHLRVIESADAVSTACTNVTTGTPSDLYVNTTQPGCSVNLFAEEGCPDGSLIHTVPSTALATRSWIIGHVSAVSRKPQFRADAVQCFLLETTLSVFFYLSQPVPFRKAHCRLLRSFFGHGMIGTRPVDLLLRDAYIRCEHVSIATTVTHVLSSEEKGRSAAPTGCAFSFVVFQLYIMQFQAILAIAGP</sequence>
<keyword evidence="2" id="KW-1185">Reference proteome</keyword>
<evidence type="ECO:0000313" key="2">
    <source>
        <dbReference type="Proteomes" id="UP001148662"/>
    </source>
</evidence>
<comment type="caution">
    <text evidence="1">The sequence shown here is derived from an EMBL/GenBank/DDBJ whole genome shotgun (WGS) entry which is preliminary data.</text>
</comment>
<reference evidence="1" key="1">
    <citation type="submission" date="2022-07" db="EMBL/GenBank/DDBJ databases">
        <title>Genome Sequence of Phlebia brevispora.</title>
        <authorList>
            <person name="Buettner E."/>
        </authorList>
    </citation>
    <scope>NUCLEOTIDE SEQUENCE</scope>
    <source>
        <strain evidence="1">MPL23</strain>
    </source>
</reference>
<dbReference type="Proteomes" id="UP001148662">
    <property type="component" value="Unassembled WGS sequence"/>
</dbReference>
<gene>
    <name evidence="1" type="ORF">NM688_g163</name>
</gene>
<protein>
    <submittedName>
        <fullName evidence="1">Uncharacterized protein</fullName>
    </submittedName>
</protein>
<evidence type="ECO:0000313" key="1">
    <source>
        <dbReference type="EMBL" id="KAJ3559735.1"/>
    </source>
</evidence>
<dbReference type="EMBL" id="JANHOG010000011">
    <property type="protein sequence ID" value="KAJ3559735.1"/>
    <property type="molecule type" value="Genomic_DNA"/>
</dbReference>
<name>A0ACC1TES6_9APHY</name>
<proteinExistence type="predicted"/>
<organism evidence="1 2">
    <name type="scientific">Phlebia brevispora</name>
    <dbReference type="NCBI Taxonomy" id="194682"/>
    <lineage>
        <taxon>Eukaryota</taxon>
        <taxon>Fungi</taxon>
        <taxon>Dikarya</taxon>
        <taxon>Basidiomycota</taxon>
        <taxon>Agaricomycotina</taxon>
        <taxon>Agaricomycetes</taxon>
        <taxon>Polyporales</taxon>
        <taxon>Meruliaceae</taxon>
        <taxon>Phlebia</taxon>
    </lineage>
</organism>